<keyword evidence="2" id="KW-1185">Reference proteome</keyword>
<dbReference type="AlphaFoldDB" id="A0A0L6W3E5"/>
<protein>
    <submittedName>
        <fullName evidence="1">Uncharacterized protein</fullName>
    </submittedName>
</protein>
<organism evidence="1 2">
    <name type="scientific">Thermincola ferriacetica</name>
    <dbReference type="NCBI Taxonomy" id="281456"/>
    <lineage>
        <taxon>Bacteria</taxon>
        <taxon>Bacillati</taxon>
        <taxon>Bacillota</taxon>
        <taxon>Clostridia</taxon>
        <taxon>Eubacteriales</taxon>
        <taxon>Thermincolaceae</taxon>
        <taxon>Thermincola</taxon>
    </lineage>
</organism>
<reference evidence="2" key="1">
    <citation type="submission" date="2015-07" db="EMBL/GenBank/DDBJ databases">
        <title>Complete Genome of Thermincola ferriacetica strain Z-0001T.</title>
        <authorList>
            <person name="Lusk B."/>
            <person name="Badalamenti J.P."/>
            <person name="Parameswaran P."/>
            <person name="Bond D.R."/>
            <person name="Torres C.I."/>
        </authorList>
    </citation>
    <scope>NUCLEOTIDE SEQUENCE [LARGE SCALE GENOMIC DNA]</scope>
    <source>
        <strain evidence="2">Z-0001</strain>
    </source>
</reference>
<name>A0A0L6W3E5_9FIRM</name>
<proteinExistence type="predicted"/>
<evidence type="ECO:0000313" key="2">
    <source>
        <dbReference type="Proteomes" id="UP000037175"/>
    </source>
</evidence>
<gene>
    <name evidence="1" type="ORF">Tfer_1629</name>
</gene>
<comment type="caution">
    <text evidence="1">The sequence shown here is derived from an EMBL/GenBank/DDBJ whole genome shotgun (WGS) entry which is preliminary data.</text>
</comment>
<accession>A0A0L6W3E5</accession>
<dbReference type="EMBL" id="LGTE01000010">
    <property type="protein sequence ID" value="KNZ69609.1"/>
    <property type="molecule type" value="Genomic_DNA"/>
</dbReference>
<dbReference type="Proteomes" id="UP000037175">
    <property type="component" value="Unassembled WGS sequence"/>
</dbReference>
<evidence type="ECO:0000313" key="1">
    <source>
        <dbReference type="EMBL" id="KNZ69609.1"/>
    </source>
</evidence>
<sequence>MCKHLYIDKDTGVEYCELLDKPCDETTLAICPLTFEQ</sequence>